<comment type="caution">
    <text evidence="2">The sequence shown here is derived from an EMBL/GenBank/DDBJ whole genome shotgun (WGS) entry which is preliminary data.</text>
</comment>
<reference evidence="2" key="1">
    <citation type="submission" date="2019-07" db="EMBL/GenBank/DDBJ databases">
        <authorList>
            <person name="Dittberner H."/>
        </authorList>
    </citation>
    <scope>NUCLEOTIDE SEQUENCE [LARGE SCALE GENOMIC DNA]</scope>
</reference>
<dbReference type="Proteomes" id="UP000489600">
    <property type="component" value="Unassembled WGS sequence"/>
</dbReference>
<keyword evidence="1" id="KW-0472">Membrane</keyword>
<dbReference type="InterPro" id="IPR012340">
    <property type="entry name" value="NA-bd_OB-fold"/>
</dbReference>
<keyword evidence="1" id="KW-1133">Transmembrane helix</keyword>
<proteinExistence type="predicted"/>
<evidence type="ECO:0000313" key="2">
    <source>
        <dbReference type="EMBL" id="VVB01503.1"/>
    </source>
</evidence>
<keyword evidence="1" id="KW-0812">Transmembrane</keyword>
<gene>
    <name evidence="2" type="ORF">ANE_LOCUS11947</name>
</gene>
<keyword evidence="3" id="KW-1185">Reference proteome</keyword>
<feature type="transmembrane region" description="Helical" evidence="1">
    <location>
        <begin position="53"/>
        <end position="73"/>
    </location>
</feature>
<dbReference type="Gene3D" id="2.40.50.140">
    <property type="entry name" value="Nucleic acid-binding proteins"/>
    <property type="match status" value="1"/>
</dbReference>
<sequence>MKQTSSHSDTCSSFKKFCLSAFSRLNLEHPQDLDLAATWNGADAFTVMGRVGFNFPVFLTLINYVVASILLAFNNSTIPKELVNHIKSDSSVLPRIGALREGHEVNPPKSLGEIHDFEEKGKAVALCEIVSVVSDMGWFYISCQTCQKKVVPIEKRRGK</sequence>
<evidence type="ECO:0000313" key="3">
    <source>
        <dbReference type="Proteomes" id="UP000489600"/>
    </source>
</evidence>
<protein>
    <submittedName>
        <fullName evidence="2">Uncharacterized protein</fullName>
    </submittedName>
</protein>
<accession>A0A565BKY5</accession>
<dbReference type="EMBL" id="CABITT030000004">
    <property type="protein sequence ID" value="VVB01503.1"/>
    <property type="molecule type" value="Genomic_DNA"/>
</dbReference>
<dbReference type="AlphaFoldDB" id="A0A565BKY5"/>
<organism evidence="2 3">
    <name type="scientific">Arabis nemorensis</name>
    <dbReference type="NCBI Taxonomy" id="586526"/>
    <lineage>
        <taxon>Eukaryota</taxon>
        <taxon>Viridiplantae</taxon>
        <taxon>Streptophyta</taxon>
        <taxon>Embryophyta</taxon>
        <taxon>Tracheophyta</taxon>
        <taxon>Spermatophyta</taxon>
        <taxon>Magnoliopsida</taxon>
        <taxon>eudicotyledons</taxon>
        <taxon>Gunneridae</taxon>
        <taxon>Pentapetalae</taxon>
        <taxon>rosids</taxon>
        <taxon>malvids</taxon>
        <taxon>Brassicales</taxon>
        <taxon>Brassicaceae</taxon>
        <taxon>Arabideae</taxon>
        <taxon>Arabis</taxon>
    </lineage>
</organism>
<evidence type="ECO:0000256" key="1">
    <source>
        <dbReference type="SAM" id="Phobius"/>
    </source>
</evidence>
<name>A0A565BKY5_9BRAS</name>
<dbReference type="OrthoDB" id="1113824at2759"/>